<evidence type="ECO:0000313" key="4">
    <source>
        <dbReference type="EMBL" id="MBC2650232.1"/>
    </source>
</evidence>
<dbReference type="SUPFAM" id="SSF51735">
    <property type="entry name" value="NAD(P)-binding Rossmann-fold domains"/>
    <property type="match status" value="1"/>
</dbReference>
<dbReference type="Pfam" id="PF22725">
    <property type="entry name" value="GFO_IDH_MocA_C3"/>
    <property type="match status" value="1"/>
</dbReference>
<dbReference type="InterPro" id="IPR036291">
    <property type="entry name" value="NAD(P)-bd_dom_sf"/>
</dbReference>
<dbReference type="Gene3D" id="3.40.50.720">
    <property type="entry name" value="NAD(P)-binding Rossmann-like Domain"/>
    <property type="match status" value="1"/>
</dbReference>
<evidence type="ECO:0000259" key="2">
    <source>
        <dbReference type="Pfam" id="PF01408"/>
    </source>
</evidence>
<dbReference type="Pfam" id="PF01408">
    <property type="entry name" value="GFO_IDH_MocA"/>
    <property type="match status" value="1"/>
</dbReference>
<dbReference type="PANTHER" id="PTHR43818:SF11">
    <property type="entry name" value="BCDNA.GH03377"/>
    <property type="match status" value="1"/>
</dbReference>
<dbReference type="GO" id="GO:0000166">
    <property type="term" value="F:nucleotide binding"/>
    <property type="evidence" value="ECO:0007669"/>
    <property type="project" value="InterPro"/>
</dbReference>
<dbReference type="Proteomes" id="UP000520156">
    <property type="component" value="Unassembled WGS sequence"/>
</dbReference>
<dbReference type="Gene3D" id="3.30.360.10">
    <property type="entry name" value="Dihydrodipicolinate Reductase, domain 2"/>
    <property type="match status" value="1"/>
</dbReference>
<protein>
    <submittedName>
        <fullName evidence="4">Gfo/Idh/MocA family oxidoreductase</fullName>
    </submittedName>
</protein>
<dbReference type="AlphaFoldDB" id="A0A7X1F4H0"/>
<reference evidence="4 5" key="1">
    <citation type="submission" date="2020-08" db="EMBL/GenBank/DDBJ databases">
        <title>The genome sequence of Novosphingobium flavum 4Y4.</title>
        <authorList>
            <person name="Liu Y."/>
        </authorList>
    </citation>
    <scope>NUCLEOTIDE SEQUENCE [LARGE SCALE GENOMIC DNA]</scope>
    <source>
        <strain evidence="4 5">4Y4</strain>
    </source>
</reference>
<dbReference type="EMBL" id="JACLAU010000001">
    <property type="protein sequence ID" value="MBC2650232.1"/>
    <property type="molecule type" value="Genomic_DNA"/>
</dbReference>
<comment type="caution">
    <text evidence="4">The sequence shown here is derived from an EMBL/GenBank/DDBJ whole genome shotgun (WGS) entry which is preliminary data.</text>
</comment>
<dbReference type="PANTHER" id="PTHR43818">
    <property type="entry name" value="BCDNA.GH03377"/>
    <property type="match status" value="1"/>
</dbReference>
<proteinExistence type="predicted"/>
<organism evidence="4 5">
    <name type="scientific">Novosphingobium aerophilum</name>
    <dbReference type="NCBI Taxonomy" id="2839843"/>
    <lineage>
        <taxon>Bacteria</taxon>
        <taxon>Pseudomonadati</taxon>
        <taxon>Pseudomonadota</taxon>
        <taxon>Alphaproteobacteria</taxon>
        <taxon>Sphingomonadales</taxon>
        <taxon>Sphingomonadaceae</taxon>
        <taxon>Novosphingobium</taxon>
    </lineage>
</organism>
<accession>A0A7X1F4H0</accession>
<feature type="domain" description="Gfo/Idh/MocA-like oxidoreductase N-terminal" evidence="2">
    <location>
        <begin position="12"/>
        <end position="124"/>
    </location>
</feature>
<feature type="domain" description="GFO/IDH/MocA-like oxidoreductase" evidence="3">
    <location>
        <begin position="140"/>
        <end position="261"/>
    </location>
</feature>
<evidence type="ECO:0000256" key="1">
    <source>
        <dbReference type="ARBA" id="ARBA00023002"/>
    </source>
</evidence>
<dbReference type="InterPro" id="IPR055170">
    <property type="entry name" value="GFO_IDH_MocA-like_dom"/>
</dbReference>
<dbReference type="SUPFAM" id="SSF55347">
    <property type="entry name" value="Glyceraldehyde-3-phosphate dehydrogenase-like, C-terminal domain"/>
    <property type="match status" value="1"/>
</dbReference>
<dbReference type="RefSeq" id="WP_185681647.1">
    <property type="nucleotide sequence ID" value="NZ_JACLAU010000001.1"/>
</dbReference>
<name>A0A7X1F4H0_9SPHN</name>
<dbReference type="GO" id="GO:0016491">
    <property type="term" value="F:oxidoreductase activity"/>
    <property type="evidence" value="ECO:0007669"/>
    <property type="project" value="UniProtKB-KW"/>
</dbReference>
<evidence type="ECO:0000259" key="3">
    <source>
        <dbReference type="Pfam" id="PF22725"/>
    </source>
</evidence>
<sequence>MTDTPIAAPIGAVVVGTGFGLFTHVRALREAGFDVRAIIGRDLDKTRRRAAPLDIPLAANDLPRVLAEDPAIRLVTVATPPHAHHTPVMQAIAAGRHVVCEKPFARDLAQAREMRAAAEQAGIVHALGAEFRFDSAQALLARVVRAGAIGQPLMFHRIYQQPGGDQSEPLADWWTDAAQGGGFLGAFGTHMIDQALTTLGPIARVSAVLRKLATGRPTQTSDDYYTLQFQTAGGCMGLIEAALCFPGPFVMSTKVAGSHGAAWIQSGAAFGDPEQVWLQDAAGARQVEMPAELVNPPPAPFPISELVQTEMDRWHSQGFDVAPYAKLFAQVRARIEGRSPPLPDPFGTFADAVAGQAVLDAARRSDAERRWVEVEQD</sequence>
<dbReference type="InterPro" id="IPR050463">
    <property type="entry name" value="Gfo/Idh/MocA_oxidrdct_glycsds"/>
</dbReference>
<gene>
    <name evidence="4" type="ORF">H7F49_00770</name>
</gene>
<keyword evidence="1" id="KW-0560">Oxidoreductase</keyword>
<keyword evidence="5" id="KW-1185">Reference proteome</keyword>
<dbReference type="InterPro" id="IPR000683">
    <property type="entry name" value="Gfo/Idh/MocA-like_OxRdtase_N"/>
</dbReference>
<evidence type="ECO:0000313" key="5">
    <source>
        <dbReference type="Proteomes" id="UP000520156"/>
    </source>
</evidence>